<dbReference type="EC" id="3.5.4.34" evidence="8"/>
<evidence type="ECO:0000256" key="6">
    <source>
        <dbReference type="ARBA" id="ARBA00037784"/>
    </source>
</evidence>
<evidence type="ECO:0000256" key="11">
    <source>
        <dbReference type="ARBA" id="ARBA00047635"/>
    </source>
</evidence>
<dbReference type="EMBL" id="LJIG01022802">
    <property type="protein sequence ID" value="KRT78638.1"/>
    <property type="molecule type" value="Genomic_DNA"/>
</dbReference>
<evidence type="ECO:0000256" key="7">
    <source>
        <dbReference type="ARBA" id="ARBA00038326"/>
    </source>
</evidence>
<evidence type="ECO:0000256" key="1">
    <source>
        <dbReference type="ARBA" id="ARBA00022694"/>
    </source>
</evidence>
<dbReference type="GO" id="GO:0008033">
    <property type="term" value="P:tRNA processing"/>
    <property type="evidence" value="ECO:0007669"/>
    <property type="project" value="UniProtKB-KW"/>
</dbReference>
<comment type="catalytic activity">
    <reaction evidence="11">
        <text>adenosine(37) in tRNA(Ala) + H2O + H(+) = inosine(37) in tRNA(Ala) + NH4(+)</text>
        <dbReference type="Rhea" id="RHEA:50968"/>
        <dbReference type="Rhea" id="RHEA-COMP:12855"/>
        <dbReference type="Rhea" id="RHEA-COMP:12856"/>
        <dbReference type="ChEBI" id="CHEBI:15377"/>
        <dbReference type="ChEBI" id="CHEBI:15378"/>
        <dbReference type="ChEBI" id="CHEBI:28938"/>
        <dbReference type="ChEBI" id="CHEBI:74411"/>
        <dbReference type="ChEBI" id="CHEBI:82852"/>
        <dbReference type="EC" id="3.5.4.34"/>
    </reaction>
</comment>
<keyword evidence="4" id="KW-0862">Zinc</keyword>
<feature type="domain" description="A to I editase" evidence="12">
    <location>
        <begin position="49"/>
        <end position="253"/>
    </location>
</feature>
<dbReference type="OrthoDB" id="416253at2759"/>
<evidence type="ECO:0000256" key="5">
    <source>
        <dbReference type="ARBA" id="ARBA00037026"/>
    </source>
</evidence>
<dbReference type="GO" id="GO:0046872">
    <property type="term" value="F:metal ion binding"/>
    <property type="evidence" value="ECO:0007669"/>
    <property type="project" value="UniProtKB-KW"/>
</dbReference>
<sequence>MDIYNNIAKISLQHFSKLPKTGKPTENEWTILSTIVKDDRKMNSLEVVALGTGTKCIGVNQMSANGDILNDSHAEIICRRSFLKYLYFEIKACIAKNYKSDLLDFCFVTKKFSMKHRFKFHFFTTHVPCGDAAIFQKEENGISTTETDICSENIVHNPMKKIKLDYKNVDIYRTGAKCLPQGPLADPHDTSVNFHVVGVIRTKPGRGDPTLSVSCSDKIAKWCYLGIQGSLLSFLLVKPIYINSFTVAANTSS</sequence>
<dbReference type="PROSITE" id="PS50141">
    <property type="entry name" value="A_DEAMIN_EDITASE"/>
    <property type="match status" value="1"/>
</dbReference>
<evidence type="ECO:0000256" key="9">
    <source>
        <dbReference type="ARBA" id="ARBA00040502"/>
    </source>
</evidence>
<dbReference type="GO" id="GO:0003723">
    <property type="term" value="F:RNA binding"/>
    <property type="evidence" value="ECO:0007669"/>
    <property type="project" value="InterPro"/>
</dbReference>
<reference evidence="13 14" key="1">
    <citation type="submission" date="2015-09" db="EMBL/GenBank/DDBJ databases">
        <title>Draft genome of the scarab beetle Oryctes borbonicus.</title>
        <authorList>
            <person name="Meyer J.M."/>
            <person name="Markov G.V."/>
            <person name="Baskaran P."/>
            <person name="Herrmann M."/>
            <person name="Sommer R.J."/>
            <person name="Roedelsperger C."/>
        </authorList>
    </citation>
    <scope>NUCLEOTIDE SEQUENCE [LARGE SCALE GENOMIC DNA]</scope>
    <source>
        <strain evidence="13">OB123</strain>
        <tissue evidence="13">Whole animal</tissue>
    </source>
</reference>
<dbReference type="SMART" id="SM00552">
    <property type="entry name" value="ADEAMc"/>
    <property type="match status" value="1"/>
</dbReference>
<proteinExistence type="inferred from homology"/>
<comment type="similarity">
    <text evidence="7">Belongs to the ADAT1 family.</text>
</comment>
<name>A0A0T6AV05_9SCAR</name>
<dbReference type="PANTHER" id="PTHR46516:SF1">
    <property type="entry name" value="TRNA-SPECIFIC ADENOSINE DEAMINASE 1"/>
    <property type="match status" value="1"/>
</dbReference>
<keyword evidence="3" id="KW-0378">Hydrolase</keyword>
<dbReference type="Pfam" id="PF02137">
    <property type="entry name" value="A_deamin"/>
    <property type="match status" value="1"/>
</dbReference>
<evidence type="ECO:0000256" key="2">
    <source>
        <dbReference type="ARBA" id="ARBA00022723"/>
    </source>
</evidence>
<evidence type="ECO:0000313" key="14">
    <source>
        <dbReference type="Proteomes" id="UP000051574"/>
    </source>
</evidence>
<accession>A0A0T6AV05</accession>
<evidence type="ECO:0000256" key="3">
    <source>
        <dbReference type="ARBA" id="ARBA00022801"/>
    </source>
</evidence>
<evidence type="ECO:0000313" key="13">
    <source>
        <dbReference type="EMBL" id="KRT78638.1"/>
    </source>
</evidence>
<evidence type="ECO:0000256" key="4">
    <source>
        <dbReference type="ARBA" id="ARBA00022833"/>
    </source>
</evidence>
<evidence type="ECO:0000256" key="10">
    <source>
        <dbReference type="ARBA" id="ARBA00041760"/>
    </source>
</evidence>
<dbReference type="AlphaFoldDB" id="A0A0T6AV05"/>
<protein>
    <recommendedName>
        <fullName evidence="9">tRNA-specific adenosine deaminase 1</fullName>
        <ecNumber evidence="8">3.5.4.34</ecNumber>
    </recommendedName>
    <alternativeName>
        <fullName evidence="10">tRNA-specific adenosine-37 deaminase</fullName>
    </alternativeName>
</protein>
<keyword evidence="14" id="KW-1185">Reference proteome</keyword>
<gene>
    <name evidence="13" type="ORF">AMK59_6626</name>
</gene>
<evidence type="ECO:0000259" key="12">
    <source>
        <dbReference type="PROSITE" id="PS50141"/>
    </source>
</evidence>
<comment type="caution">
    <text evidence="13">The sequence shown here is derived from an EMBL/GenBank/DDBJ whole genome shotgun (WGS) entry which is preliminary data.</text>
</comment>
<dbReference type="GO" id="GO:0043829">
    <property type="term" value="F:tRNA-specific adenosine-37 deaminase activity"/>
    <property type="evidence" value="ECO:0007669"/>
    <property type="project" value="UniProtKB-EC"/>
</dbReference>
<dbReference type="InterPro" id="IPR002466">
    <property type="entry name" value="A_deamin"/>
</dbReference>
<dbReference type="Proteomes" id="UP000051574">
    <property type="component" value="Unassembled WGS sequence"/>
</dbReference>
<comment type="cofactor">
    <cofactor evidence="5">
        <name>1D-myo-inositol hexakisphosphate</name>
        <dbReference type="ChEBI" id="CHEBI:58130"/>
    </cofactor>
</comment>
<keyword evidence="1" id="KW-0819">tRNA processing</keyword>
<organism evidence="13 14">
    <name type="scientific">Oryctes borbonicus</name>
    <dbReference type="NCBI Taxonomy" id="1629725"/>
    <lineage>
        <taxon>Eukaryota</taxon>
        <taxon>Metazoa</taxon>
        <taxon>Ecdysozoa</taxon>
        <taxon>Arthropoda</taxon>
        <taxon>Hexapoda</taxon>
        <taxon>Insecta</taxon>
        <taxon>Pterygota</taxon>
        <taxon>Neoptera</taxon>
        <taxon>Endopterygota</taxon>
        <taxon>Coleoptera</taxon>
        <taxon>Polyphaga</taxon>
        <taxon>Scarabaeiformia</taxon>
        <taxon>Scarabaeidae</taxon>
        <taxon>Dynastinae</taxon>
        <taxon>Oryctes</taxon>
    </lineage>
</organism>
<dbReference type="PANTHER" id="PTHR46516">
    <property type="entry name" value="TRNA-SPECIFIC ADENOSINE DEAMINASE 1"/>
    <property type="match status" value="1"/>
</dbReference>
<comment type="function">
    <text evidence="6">Specifically deaminates adenosine-37 to inosine in tRNA-Ala.</text>
</comment>
<evidence type="ECO:0000256" key="8">
    <source>
        <dbReference type="ARBA" id="ARBA00038940"/>
    </source>
</evidence>
<keyword evidence="2" id="KW-0479">Metal-binding</keyword>